<dbReference type="AlphaFoldDB" id="A0A936NB69"/>
<proteinExistence type="predicted"/>
<dbReference type="Gene3D" id="3.40.50.150">
    <property type="entry name" value="Vaccinia Virus protein VP39"/>
    <property type="match status" value="1"/>
</dbReference>
<dbReference type="InterPro" id="IPR029063">
    <property type="entry name" value="SAM-dependent_MTases_sf"/>
</dbReference>
<name>A0A936NB69_9ACTN</name>
<dbReference type="GO" id="GO:0008168">
    <property type="term" value="F:methyltransferase activity"/>
    <property type="evidence" value="ECO:0007669"/>
    <property type="project" value="InterPro"/>
</dbReference>
<dbReference type="EMBL" id="JADJZA010000005">
    <property type="protein sequence ID" value="MBK9296755.1"/>
    <property type="molecule type" value="Genomic_DNA"/>
</dbReference>
<dbReference type="GO" id="GO:0032259">
    <property type="term" value="P:methylation"/>
    <property type="evidence" value="ECO:0007669"/>
    <property type="project" value="InterPro"/>
</dbReference>
<protein>
    <recommendedName>
        <fullName evidence="3">Methyltransferase</fullName>
    </recommendedName>
</protein>
<dbReference type="PROSITE" id="PS00092">
    <property type="entry name" value="N6_MTASE"/>
    <property type="match status" value="1"/>
</dbReference>
<evidence type="ECO:0000313" key="1">
    <source>
        <dbReference type="EMBL" id="MBK9296755.1"/>
    </source>
</evidence>
<accession>A0A936NB69</accession>
<comment type="caution">
    <text evidence="1">The sequence shown here is derived from an EMBL/GenBank/DDBJ whole genome shotgun (WGS) entry which is preliminary data.</text>
</comment>
<evidence type="ECO:0000313" key="2">
    <source>
        <dbReference type="Proteomes" id="UP000727993"/>
    </source>
</evidence>
<dbReference type="Proteomes" id="UP000727993">
    <property type="component" value="Unassembled WGS sequence"/>
</dbReference>
<sequence length="262" mass="29213">MSAADVMAAQQWRTNGHLIAEGVVPFYLDRSMRILDLTNGRGTFWKEWQPDELVRMFNTVGDPRARGDVAGDFTAAPFPDSSFDVVVFDPPYMPKGTPAGWTMDERYGTGSQRPAAIVELGMAGINEAVRIVKPGGLVLHKTGRGIDGAKLFTGDDTVTAWAQRRHNLRVVNQWRYLSRPRPQSHRGPQQTPRQNYSTLTLFAAPKVKRSDEFIYSVDEELPELLRALHTCYHVVPGELSIEPDRDSGSGGWFVTALVDGER</sequence>
<evidence type="ECO:0008006" key="3">
    <source>
        <dbReference type="Google" id="ProtNLM"/>
    </source>
</evidence>
<dbReference type="InterPro" id="IPR002052">
    <property type="entry name" value="DNA_methylase_N6_adenine_CS"/>
</dbReference>
<dbReference type="GO" id="GO:0003676">
    <property type="term" value="F:nucleic acid binding"/>
    <property type="evidence" value="ECO:0007669"/>
    <property type="project" value="InterPro"/>
</dbReference>
<reference evidence="1 2" key="1">
    <citation type="submission" date="2020-10" db="EMBL/GenBank/DDBJ databases">
        <title>Connecting structure to function with the recovery of over 1000 high-quality activated sludge metagenome-assembled genomes encoding full-length rRNA genes using long-read sequencing.</title>
        <authorList>
            <person name="Singleton C.M."/>
            <person name="Petriglieri F."/>
            <person name="Kristensen J.M."/>
            <person name="Kirkegaard R.H."/>
            <person name="Michaelsen T.Y."/>
            <person name="Andersen M.H."/>
            <person name="Karst S.M."/>
            <person name="Dueholm M.S."/>
            <person name="Nielsen P.H."/>
            <person name="Albertsen M."/>
        </authorList>
    </citation>
    <scope>NUCLEOTIDE SEQUENCE [LARGE SCALE GENOMIC DNA]</scope>
    <source>
        <strain evidence="1">Lyne_18-Q3-R50-59_MAXAC.006</strain>
    </source>
</reference>
<organism evidence="1 2">
    <name type="scientific">Candidatus Neomicrothrix subdominans</name>
    <dbReference type="NCBI Taxonomy" id="2954438"/>
    <lineage>
        <taxon>Bacteria</taxon>
        <taxon>Bacillati</taxon>
        <taxon>Actinomycetota</taxon>
        <taxon>Acidimicrobiia</taxon>
        <taxon>Acidimicrobiales</taxon>
        <taxon>Microthrixaceae</taxon>
        <taxon>Candidatus Neomicrothrix</taxon>
    </lineage>
</organism>
<gene>
    <name evidence="1" type="ORF">IPN02_07910</name>
</gene>
<dbReference type="SUPFAM" id="SSF53335">
    <property type="entry name" value="S-adenosyl-L-methionine-dependent methyltransferases"/>
    <property type="match status" value="1"/>
</dbReference>